<evidence type="ECO:0000256" key="1">
    <source>
        <dbReference type="SAM" id="Phobius"/>
    </source>
</evidence>
<dbReference type="Proteomes" id="UP000789508">
    <property type="component" value="Unassembled WGS sequence"/>
</dbReference>
<reference evidence="2" key="1">
    <citation type="submission" date="2021-06" db="EMBL/GenBank/DDBJ databases">
        <authorList>
            <person name="Kallberg Y."/>
            <person name="Tangrot J."/>
            <person name="Rosling A."/>
        </authorList>
    </citation>
    <scope>NUCLEOTIDE SEQUENCE</scope>
    <source>
        <strain evidence="2">FL130A</strain>
    </source>
</reference>
<dbReference type="GO" id="GO:0046521">
    <property type="term" value="P:sphingoid catabolic process"/>
    <property type="evidence" value="ECO:0007669"/>
    <property type="project" value="TreeGrafter"/>
</dbReference>
<proteinExistence type="predicted"/>
<feature type="non-terminal residue" evidence="2">
    <location>
        <position position="76"/>
    </location>
</feature>
<keyword evidence="3" id="KW-1185">Reference proteome</keyword>
<dbReference type="GO" id="GO:0005783">
    <property type="term" value="C:endoplasmic reticulum"/>
    <property type="evidence" value="ECO:0007669"/>
    <property type="project" value="TreeGrafter"/>
</dbReference>
<evidence type="ECO:0000313" key="3">
    <source>
        <dbReference type="Proteomes" id="UP000789508"/>
    </source>
</evidence>
<name>A0A9N9NH80_9GLOM</name>
<gene>
    <name evidence="2" type="ORF">ALEPTO_LOCUS12659</name>
</gene>
<keyword evidence="1" id="KW-0812">Transmembrane</keyword>
<keyword evidence="1" id="KW-0472">Membrane</keyword>
<dbReference type="AlphaFoldDB" id="A0A9N9NH80"/>
<dbReference type="InterPro" id="IPR009305">
    <property type="entry name" value="Mpo1-like"/>
</dbReference>
<evidence type="ECO:0000313" key="2">
    <source>
        <dbReference type="EMBL" id="CAG8732039.1"/>
    </source>
</evidence>
<dbReference type="GO" id="GO:0016020">
    <property type="term" value="C:membrane"/>
    <property type="evidence" value="ECO:0007669"/>
    <property type="project" value="GOC"/>
</dbReference>
<sequence>MGLLNLEEQLTFYGMYHNNRINILIHVVCVPLLLWSALIWASNFGKLESSTEQDSLWRIIPLQPNLALYAALFYSS</sequence>
<dbReference type="PANTHER" id="PTHR28026">
    <property type="entry name" value="DUF962 DOMAIN PROTEIN (AFU_ORTHOLOGUE AFUA_8G05310)"/>
    <property type="match status" value="1"/>
</dbReference>
<dbReference type="EMBL" id="CAJVPS010030954">
    <property type="protein sequence ID" value="CAG8732039.1"/>
    <property type="molecule type" value="Genomic_DNA"/>
</dbReference>
<dbReference type="PANTHER" id="PTHR28026:SF9">
    <property type="entry name" value="2-HYDROXY-PALMITIC ACID DIOXYGENASE MPO1"/>
    <property type="match status" value="1"/>
</dbReference>
<feature type="transmembrane region" description="Helical" evidence="1">
    <location>
        <begin position="21"/>
        <end position="43"/>
    </location>
</feature>
<comment type="caution">
    <text evidence="2">The sequence shown here is derived from an EMBL/GenBank/DDBJ whole genome shotgun (WGS) entry which is preliminary data.</text>
</comment>
<organism evidence="2 3">
    <name type="scientific">Ambispora leptoticha</name>
    <dbReference type="NCBI Taxonomy" id="144679"/>
    <lineage>
        <taxon>Eukaryota</taxon>
        <taxon>Fungi</taxon>
        <taxon>Fungi incertae sedis</taxon>
        <taxon>Mucoromycota</taxon>
        <taxon>Glomeromycotina</taxon>
        <taxon>Glomeromycetes</taxon>
        <taxon>Archaeosporales</taxon>
        <taxon>Ambisporaceae</taxon>
        <taxon>Ambispora</taxon>
    </lineage>
</organism>
<protein>
    <submittedName>
        <fullName evidence="2">587_t:CDS:1</fullName>
    </submittedName>
</protein>
<dbReference type="OrthoDB" id="2124888at2759"/>
<keyword evidence="1" id="KW-1133">Transmembrane helix</keyword>
<dbReference type="Pfam" id="PF06127">
    <property type="entry name" value="Mpo1-like"/>
    <property type="match status" value="1"/>
</dbReference>
<accession>A0A9N9NH80</accession>